<reference evidence="1" key="1">
    <citation type="submission" date="2024-09" db="EMBL/GenBank/DDBJ databases">
        <title>Black Yeasts Isolated from many extreme environments.</title>
        <authorList>
            <person name="Coleine C."/>
            <person name="Stajich J.E."/>
            <person name="Selbmann L."/>
        </authorList>
    </citation>
    <scope>NUCLEOTIDE SEQUENCE</scope>
    <source>
        <strain evidence="1">CCFEE 5737</strain>
    </source>
</reference>
<evidence type="ECO:0000313" key="2">
    <source>
        <dbReference type="Proteomes" id="UP001186974"/>
    </source>
</evidence>
<sequence length="235" mass="26252">MNTLRLPFRPSSSPVYQCLRYASTSKSIHRPVPSPTPFVPDHTTFLKLIGRELSQHAAKIPSWEALFTLSSEQLRQLGVESARSRKYLLRWREKFRNGEYGIGGDLEHVENGVGEMRCIEVPIPPEWKTPNASVATATSTPGTRKIAVNVPMGAEQPTVPLDQAKPVKFTKIRRAHTICGPFLEIVKGSGGCAAKIEAKEGIWETRKGKKVDGGERRKAEVRAKRRAEERRTTRA</sequence>
<accession>A0ACC3D5F7</accession>
<protein>
    <submittedName>
        <fullName evidence="1">Uncharacterized protein</fullName>
    </submittedName>
</protein>
<organism evidence="1 2">
    <name type="scientific">Coniosporium uncinatum</name>
    <dbReference type="NCBI Taxonomy" id="93489"/>
    <lineage>
        <taxon>Eukaryota</taxon>
        <taxon>Fungi</taxon>
        <taxon>Dikarya</taxon>
        <taxon>Ascomycota</taxon>
        <taxon>Pezizomycotina</taxon>
        <taxon>Dothideomycetes</taxon>
        <taxon>Dothideomycetes incertae sedis</taxon>
        <taxon>Coniosporium</taxon>
    </lineage>
</organism>
<dbReference type="Proteomes" id="UP001186974">
    <property type="component" value="Unassembled WGS sequence"/>
</dbReference>
<proteinExistence type="predicted"/>
<evidence type="ECO:0000313" key="1">
    <source>
        <dbReference type="EMBL" id="KAK3061996.1"/>
    </source>
</evidence>
<keyword evidence="2" id="KW-1185">Reference proteome</keyword>
<comment type="caution">
    <text evidence="1">The sequence shown here is derived from an EMBL/GenBank/DDBJ whole genome shotgun (WGS) entry which is preliminary data.</text>
</comment>
<name>A0ACC3D5F7_9PEZI</name>
<dbReference type="EMBL" id="JAWDJW010007522">
    <property type="protein sequence ID" value="KAK3061996.1"/>
    <property type="molecule type" value="Genomic_DNA"/>
</dbReference>
<gene>
    <name evidence="1" type="ORF">LTS18_005021</name>
</gene>